<sequence>MSEIKTGSLLEDKDKRPSISNLVGPTIRSGDEQDLKVAPTTAKEIQTTPVMTTTTNSTPLNSANSSSNNSSGGGGGGAISANQKPLGSSSSSSTQHHTFQPHQQQPLPAVQPPQYFNPSANYSPEYYQYYQQYPVPQYFQGMMTQASANSPYGRYYYQPYPSRYNYPPNYSPHPPSASSNQVLPSSNELSEGAEATSSRNTSTNLNNNKLSKITKSSTTSGVTDIENVSGKNNYKVKKPKKQPKVKLPPKQEIVDNSGTNIQRPYPCTHEGCLWAFARQSDLKRHIKSHMPPAFHCPFWKSDPTCHRNGGAFNRLDVLKRHLKLVHFVQDKDDFSTSSRIEKGWCRSCQRQFSSVREFVDHCETCAANLHPTEWKQHYSNGNSNGNGNSLTSIGSDISARRKPRISKAKLKSNQQESPESIDDVEAESVGEQVS</sequence>
<reference evidence="9" key="1">
    <citation type="submission" date="2016-05" db="EMBL/GenBank/DDBJ databases">
        <title>Comparative genomics of biotechnologically important yeasts.</title>
        <authorList>
            <consortium name="DOE Joint Genome Institute"/>
            <person name="Riley R."/>
            <person name="Haridas S."/>
            <person name="Wolfe K.H."/>
            <person name="Lopes M.R."/>
            <person name="Hittinger C.T."/>
            <person name="Goker M."/>
            <person name="Salamov A."/>
            <person name="Wisecaver J."/>
            <person name="Long T.M."/>
            <person name="Aerts A.L."/>
            <person name="Barry K."/>
            <person name="Choi C."/>
            <person name="Clum A."/>
            <person name="Coughlan A.Y."/>
            <person name="Deshpande S."/>
            <person name="Douglass A.P."/>
            <person name="Hanson S.J."/>
            <person name="Klenk H.-P."/>
            <person name="Labutti K."/>
            <person name="Lapidus A."/>
            <person name="Lindquist E."/>
            <person name="Lipzen A."/>
            <person name="Meier-Kolthoff J.P."/>
            <person name="Ohm R.A."/>
            <person name="Otillar R.P."/>
            <person name="Pangilinan J."/>
            <person name="Peng Y."/>
            <person name="Rokas A."/>
            <person name="Rosa C.A."/>
            <person name="Scheuner C."/>
            <person name="Sibirny A.A."/>
            <person name="Slot J.C."/>
            <person name="Stielow J.B."/>
            <person name="Sun H."/>
            <person name="Kurtzman C.P."/>
            <person name="Blackwell M."/>
            <person name="Grigoriev I.V."/>
            <person name="Jeffries T.W."/>
        </authorList>
    </citation>
    <scope>NUCLEOTIDE SEQUENCE [LARGE SCALE GENOMIC DNA]</scope>
    <source>
        <strain evidence="9">NRRL Y-2460</strain>
    </source>
</reference>
<evidence type="ECO:0000313" key="9">
    <source>
        <dbReference type="Proteomes" id="UP000094236"/>
    </source>
</evidence>
<evidence type="ECO:0000256" key="6">
    <source>
        <dbReference type="SAM" id="MobiDB-lite"/>
    </source>
</evidence>
<evidence type="ECO:0000256" key="2">
    <source>
        <dbReference type="ARBA" id="ARBA00022737"/>
    </source>
</evidence>
<dbReference type="PROSITE" id="PS00028">
    <property type="entry name" value="ZINC_FINGER_C2H2_1"/>
    <property type="match status" value="1"/>
</dbReference>
<proteinExistence type="predicted"/>
<dbReference type="SUPFAM" id="SSF57667">
    <property type="entry name" value="beta-beta-alpha zinc fingers"/>
    <property type="match status" value="1"/>
</dbReference>
<feature type="compositionally biased region" description="Basic residues" evidence="6">
    <location>
        <begin position="400"/>
        <end position="410"/>
    </location>
</feature>
<dbReference type="PROSITE" id="PS50157">
    <property type="entry name" value="ZINC_FINGER_C2H2_2"/>
    <property type="match status" value="1"/>
</dbReference>
<dbReference type="FunFam" id="3.30.160.60:FF:000072">
    <property type="entry name" value="zinc finger protein 143 isoform X1"/>
    <property type="match status" value="1"/>
</dbReference>
<keyword evidence="2" id="KW-0677">Repeat</keyword>
<feature type="compositionally biased region" description="Basic residues" evidence="6">
    <location>
        <begin position="234"/>
        <end position="244"/>
    </location>
</feature>
<feature type="compositionally biased region" description="Low complexity" evidence="6">
    <location>
        <begin position="88"/>
        <end position="114"/>
    </location>
</feature>
<feature type="compositionally biased region" description="Low complexity" evidence="6">
    <location>
        <begin position="379"/>
        <end position="389"/>
    </location>
</feature>
<evidence type="ECO:0000256" key="1">
    <source>
        <dbReference type="ARBA" id="ARBA00022723"/>
    </source>
</evidence>
<organism evidence="8 9">
    <name type="scientific">Pachysolen tannophilus NRRL Y-2460</name>
    <dbReference type="NCBI Taxonomy" id="669874"/>
    <lineage>
        <taxon>Eukaryota</taxon>
        <taxon>Fungi</taxon>
        <taxon>Dikarya</taxon>
        <taxon>Ascomycota</taxon>
        <taxon>Saccharomycotina</taxon>
        <taxon>Pichiomycetes</taxon>
        <taxon>Pachysolenaceae</taxon>
        <taxon>Pachysolen</taxon>
    </lineage>
</organism>
<evidence type="ECO:0000256" key="4">
    <source>
        <dbReference type="ARBA" id="ARBA00022833"/>
    </source>
</evidence>
<protein>
    <recommendedName>
        <fullName evidence="7">C2H2-type domain-containing protein</fullName>
    </recommendedName>
</protein>
<dbReference type="Proteomes" id="UP000094236">
    <property type="component" value="Unassembled WGS sequence"/>
</dbReference>
<feature type="domain" description="C2H2-type" evidence="7">
    <location>
        <begin position="265"/>
        <end position="289"/>
    </location>
</feature>
<dbReference type="GO" id="GO:0000981">
    <property type="term" value="F:DNA-binding transcription factor activity, RNA polymerase II-specific"/>
    <property type="evidence" value="ECO:0007669"/>
    <property type="project" value="UniProtKB-ARBA"/>
</dbReference>
<dbReference type="STRING" id="669874.A0A1E4TPT1"/>
<accession>A0A1E4TPT1</accession>
<evidence type="ECO:0000256" key="3">
    <source>
        <dbReference type="ARBA" id="ARBA00022771"/>
    </source>
</evidence>
<evidence type="ECO:0000256" key="5">
    <source>
        <dbReference type="PROSITE-ProRule" id="PRU00042"/>
    </source>
</evidence>
<dbReference type="OrthoDB" id="2687452at2759"/>
<dbReference type="GO" id="GO:0008270">
    <property type="term" value="F:zinc ion binding"/>
    <property type="evidence" value="ECO:0007669"/>
    <property type="project" value="UniProtKB-KW"/>
</dbReference>
<dbReference type="InterPro" id="IPR013087">
    <property type="entry name" value="Znf_C2H2_type"/>
</dbReference>
<keyword evidence="4" id="KW-0862">Zinc</keyword>
<gene>
    <name evidence="8" type="ORF">PACTADRAFT_51520</name>
</gene>
<feature type="region of interest" description="Disordered" evidence="6">
    <location>
        <begin position="377"/>
        <end position="434"/>
    </location>
</feature>
<feature type="compositionally biased region" description="Low complexity" evidence="6">
    <location>
        <begin position="52"/>
        <end position="70"/>
    </location>
</feature>
<dbReference type="SMART" id="SM00355">
    <property type="entry name" value="ZnF_C2H2"/>
    <property type="match status" value="2"/>
</dbReference>
<dbReference type="EMBL" id="KV454017">
    <property type="protein sequence ID" value="ODV93764.1"/>
    <property type="molecule type" value="Genomic_DNA"/>
</dbReference>
<feature type="compositionally biased region" description="Low complexity" evidence="6">
    <location>
        <begin position="196"/>
        <end position="220"/>
    </location>
</feature>
<dbReference type="GO" id="GO:0000978">
    <property type="term" value="F:RNA polymerase II cis-regulatory region sequence-specific DNA binding"/>
    <property type="evidence" value="ECO:0007669"/>
    <property type="project" value="UniProtKB-ARBA"/>
</dbReference>
<dbReference type="AlphaFoldDB" id="A0A1E4TPT1"/>
<name>A0A1E4TPT1_PACTA</name>
<feature type="region of interest" description="Disordered" evidence="6">
    <location>
        <begin position="167"/>
        <end position="259"/>
    </location>
</feature>
<evidence type="ECO:0000313" key="8">
    <source>
        <dbReference type="EMBL" id="ODV93764.1"/>
    </source>
</evidence>
<keyword evidence="3 5" id="KW-0863">Zinc-finger</keyword>
<evidence type="ECO:0000259" key="7">
    <source>
        <dbReference type="PROSITE" id="PS50157"/>
    </source>
</evidence>
<dbReference type="InterPro" id="IPR036236">
    <property type="entry name" value="Znf_C2H2_sf"/>
</dbReference>
<keyword evidence="1" id="KW-0479">Metal-binding</keyword>
<keyword evidence="9" id="KW-1185">Reference proteome</keyword>
<feature type="compositionally biased region" description="Acidic residues" evidence="6">
    <location>
        <begin position="419"/>
        <end position="428"/>
    </location>
</feature>
<dbReference type="Gene3D" id="3.30.160.60">
    <property type="entry name" value="Classic Zinc Finger"/>
    <property type="match status" value="1"/>
</dbReference>
<feature type="region of interest" description="Disordered" evidence="6">
    <location>
        <begin position="1"/>
        <end position="118"/>
    </location>
</feature>